<keyword evidence="2" id="KW-1185">Reference proteome</keyword>
<comment type="caution">
    <text evidence="1">The sequence shown here is derived from an EMBL/GenBank/DDBJ whole genome shotgun (WGS) entry which is preliminary data.</text>
</comment>
<evidence type="ECO:0000313" key="1">
    <source>
        <dbReference type="EMBL" id="KHJ32431.1"/>
    </source>
</evidence>
<accession>A0A0B1P664</accession>
<evidence type="ECO:0000313" key="2">
    <source>
        <dbReference type="Proteomes" id="UP000030854"/>
    </source>
</evidence>
<name>A0A0B1P664_UNCNE</name>
<dbReference type="EMBL" id="JNVN01002086">
    <property type="protein sequence ID" value="KHJ32431.1"/>
    <property type="molecule type" value="Genomic_DNA"/>
</dbReference>
<organism evidence="1 2">
    <name type="scientific">Uncinula necator</name>
    <name type="common">Grape powdery mildew</name>
    <dbReference type="NCBI Taxonomy" id="52586"/>
    <lineage>
        <taxon>Eukaryota</taxon>
        <taxon>Fungi</taxon>
        <taxon>Dikarya</taxon>
        <taxon>Ascomycota</taxon>
        <taxon>Pezizomycotina</taxon>
        <taxon>Leotiomycetes</taxon>
        <taxon>Erysiphales</taxon>
        <taxon>Erysiphaceae</taxon>
        <taxon>Erysiphe</taxon>
    </lineage>
</organism>
<dbReference type="AlphaFoldDB" id="A0A0B1P664"/>
<reference evidence="1 2" key="1">
    <citation type="journal article" date="2014" name="BMC Genomics">
        <title>Adaptive genomic structural variation in the grape powdery mildew pathogen, Erysiphe necator.</title>
        <authorList>
            <person name="Jones L."/>
            <person name="Riaz S."/>
            <person name="Morales-Cruz A."/>
            <person name="Amrine K.C."/>
            <person name="McGuire B."/>
            <person name="Gubler W.D."/>
            <person name="Walker M.A."/>
            <person name="Cantu D."/>
        </authorList>
    </citation>
    <scope>NUCLEOTIDE SEQUENCE [LARGE SCALE GENOMIC DNA]</scope>
    <source>
        <strain evidence="2">c</strain>
    </source>
</reference>
<dbReference type="HOGENOM" id="CLU_1769466_0_0_1"/>
<dbReference type="Proteomes" id="UP000030854">
    <property type="component" value="Unassembled WGS sequence"/>
</dbReference>
<protein>
    <submittedName>
        <fullName evidence="1">Uncharacterized protein</fullName>
    </submittedName>
</protein>
<sequence>MSRLNNSRTTKKGNSSGLKRTLSQFFNGLRSCKRNYPTDLSHLHMAELWAEKWELKIEESTQKKRRSKSTCLETIPEEQEYDEELKKAMVNLSTKIQFPDADFVVIGDKSSPLRPKDRIWILRLRLSIMLHFPAFEQLAHKRLWSRK</sequence>
<proteinExistence type="predicted"/>
<gene>
    <name evidence="1" type="ORF">EV44_g2890</name>
</gene>